<dbReference type="InterPro" id="IPR036365">
    <property type="entry name" value="PGBD-like_sf"/>
</dbReference>
<protein>
    <recommendedName>
        <fullName evidence="1">Peptidoglycan binding-like domain-containing protein</fullName>
    </recommendedName>
</protein>
<dbReference type="SUPFAM" id="SSF47090">
    <property type="entry name" value="PGBD-like"/>
    <property type="match status" value="1"/>
</dbReference>
<accession>A0A3B0UNX3</accession>
<feature type="non-terminal residue" evidence="2">
    <location>
        <position position="555"/>
    </location>
</feature>
<dbReference type="InterPro" id="IPR036366">
    <property type="entry name" value="PGBDSf"/>
</dbReference>
<sequence length="555" mass="55587">MTTVTNNVIAKIAAVATGLAMVASFAVVAPAHAASLTSAQVQSILSLLSSFGADSATISNVQSALTGTSVNTGSTGGTTTTTSSCNFTASLTIGAKGADVTCLQNALIAAGYTIPAGATGYFGSQTQSAVAAWQSANSVSPAVGYFGPISRAHWNLGVTSSTNGNTSGNTNGNTGGNTAMTGNGLKVALSATSPSGTVIVQKQGIADLGEFTFSNPTSASINVTSLTFNRTGVSNDTTLTNVYLYNGVNRITDSAGVSNSSFSFSNASGIFTVSAGGTYTVAVRSDIADSTSGQQVGISLTAVGSTGTLDSSVSFPISGGLQTVSAADLASVVFDGTTLPSANGSLSPTADYTVWQNTVSVSTNPVKLSMIKLTNLGSIDASDVQNLRFYVDGTQVGTAVSQLSADRTVTFDLSSNPVLLSTSSHIIKVMANVVGGSSRTLELSLQRSSDAMFVDSQLNQPVTLNTSNTTTSFSAASSGVQTIASVGANGVSVTKAAASPINDIAVGTTGVKLASFNFLASGEAVKINDLYVFASTTSDGSTNAAYNLSNGKVVV</sequence>
<dbReference type="AlphaFoldDB" id="A0A3B0UNX3"/>
<dbReference type="Gene3D" id="1.10.101.10">
    <property type="entry name" value="PGBD-like superfamily/PGBD"/>
    <property type="match status" value="1"/>
</dbReference>
<reference evidence="2" key="1">
    <citation type="submission" date="2018-06" db="EMBL/GenBank/DDBJ databases">
        <authorList>
            <person name="Zhirakovskaya E."/>
        </authorList>
    </citation>
    <scope>NUCLEOTIDE SEQUENCE</scope>
</reference>
<proteinExistence type="predicted"/>
<evidence type="ECO:0000259" key="1">
    <source>
        <dbReference type="Pfam" id="PF01471"/>
    </source>
</evidence>
<dbReference type="EMBL" id="UOEV01000054">
    <property type="protein sequence ID" value="VAW32538.1"/>
    <property type="molecule type" value="Genomic_DNA"/>
</dbReference>
<name>A0A3B0UNX3_9ZZZZ</name>
<feature type="domain" description="Peptidoglycan binding-like" evidence="1">
    <location>
        <begin position="97"/>
        <end position="138"/>
    </location>
</feature>
<evidence type="ECO:0000313" key="2">
    <source>
        <dbReference type="EMBL" id="VAW32538.1"/>
    </source>
</evidence>
<dbReference type="Pfam" id="PF01471">
    <property type="entry name" value="PG_binding_1"/>
    <property type="match status" value="1"/>
</dbReference>
<organism evidence="2">
    <name type="scientific">hydrothermal vent metagenome</name>
    <dbReference type="NCBI Taxonomy" id="652676"/>
    <lineage>
        <taxon>unclassified sequences</taxon>
        <taxon>metagenomes</taxon>
        <taxon>ecological metagenomes</taxon>
    </lineage>
</organism>
<gene>
    <name evidence="2" type="ORF">MNBD_CPR01-219</name>
</gene>
<dbReference type="InterPro" id="IPR002477">
    <property type="entry name" value="Peptidoglycan-bd-like"/>
</dbReference>